<comment type="similarity">
    <text evidence="3">Belongs to the TPX2 family.</text>
</comment>
<evidence type="ECO:0000256" key="1">
    <source>
        <dbReference type="ARBA" id="ARBA00004123"/>
    </source>
</evidence>
<organism evidence="10">
    <name type="scientific">Leptocylindrus danicus</name>
    <dbReference type="NCBI Taxonomy" id="163516"/>
    <lineage>
        <taxon>Eukaryota</taxon>
        <taxon>Sar</taxon>
        <taxon>Stramenopiles</taxon>
        <taxon>Ochrophyta</taxon>
        <taxon>Bacillariophyta</taxon>
        <taxon>Coscinodiscophyceae</taxon>
        <taxon>Chaetocerotophycidae</taxon>
        <taxon>Leptocylindrales</taxon>
        <taxon>Leptocylindraceae</taxon>
        <taxon>Leptocylindrus</taxon>
    </lineage>
</organism>
<name>A0A7S2LJ97_9STRA</name>
<dbReference type="GO" id="GO:0005819">
    <property type="term" value="C:spindle"/>
    <property type="evidence" value="ECO:0007669"/>
    <property type="project" value="UniProtKB-SubCell"/>
</dbReference>
<dbReference type="PANTHER" id="PTHR14326:SF44">
    <property type="entry name" value="TARGETING PROTEIN FOR XKLP2"/>
    <property type="match status" value="1"/>
</dbReference>
<evidence type="ECO:0000256" key="2">
    <source>
        <dbReference type="ARBA" id="ARBA00004186"/>
    </source>
</evidence>
<feature type="region of interest" description="Disordered" evidence="7">
    <location>
        <begin position="782"/>
        <end position="801"/>
    </location>
</feature>
<evidence type="ECO:0000256" key="7">
    <source>
        <dbReference type="SAM" id="MobiDB-lite"/>
    </source>
</evidence>
<feature type="compositionally biased region" description="Polar residues" evidence="7">
    <location>
        <begin position="328"/>
        <end position="339"/>
    </location>
</feature>
<evidence type="ECO:0000313" key="10">
    <source>
        <dbReference type="EMBL" id="CAD9606303.1"/>
    </source>
</evidence>
<dbReference type="EMBL" id="HBGY01029656">
    <property type="protein sequence ID" value="CAD9606303.1"/>
    <property type="molecule type" value="Transcribed_RNA"/>
</dbReference>
<feature type="domain" description="TPX2 central" evidence="9">
    <location>
        <begin position="682"/>
        <end position="805"/>
    </location>
</feature>
<sequence>MDLATAMGYDDDDDSGETTSLGAAEAVDESDFIPPDLAKAIKDAEDTLLREMTDISQVPDDQKLTVTDTTTTTPNNQQQQTNPTYLNDSIMNEEMTPAAFVPPVFPTPGGEEEQRVLRNVLEQQRRPGGEQLHLLSEFNNEVPDVAESEIENESTLNLTSGDIIVNNEASEKALNVPLSPIETKDELEVDLATPTSLDGNFGKENVMRTPPVKEIIETFETRARIDDQQQSEEEVAKPSSAEKAAIRARVAERKKRMDEQLRKVKEKRDSLGKGSSPATMPRGSPRKSPRNLSDIGRGRVGTVKRAPSNVKKDTTVHKSKLVHVKPLASSSRLVTPTHVSEQHVQRDSVINDDIGGKKTPEIKASSRLLQSTNANSADDSENHSSTIIKPSSTPIRSSSRLLRPRNTNVEKDILNGERNHNPTKPSGSTRKSISSYSRLLKTTTALDARTKKTVTESSAEREYRMIREHREKVKRTMAQRAKYRERASSGVVRTKTLAATQPALTVPEAPNFATTARLGEKEYPAANAELMDANPITRAFGSPTHPIPQRPITSDSAMSCATPTPLTIPKTPNFSTTKRHGKHRYSLGGSDVSSMEDLVSPPFAEKVVKFDKAIMRTGKAARVPDKKPMKCTIPRPPKFSESRRHVVVEKPASPTFAEVMESYSKSVRRSSILGPASNYEPRLTTPRAPNFSQIAHRPLPKSAVEIEEEMMANIKPFKARPVGSGVYHGSVGTKTKVVTRSVTKPKPFNLTPNTRDSAVRDLPPPRTEDDKELAKTFRARPMPKLDYKPPMSTGHKFQPTVPKAPRLTVSTKSSREAAKENIIARMKEKAETKKRMNQQNTPREKFVPTVPTPFRLRSDERGEIYRQSMNEKAREDAELAKAHRFKARSYVNKPPSAIPRPKHRETTSPQPFNLECVSRHEAYEASFKAKRHDEETLKQQQSRVHKANPIPPSNRNPFTPEKPSENGRSNLSFQSPDLYVEERLKRRHEFDESVRQKQQRELEAALQLDEQACVAEMEELKKIRRLPVSEGGMAFTANPIPSNLRLRAGSLRL</sequence>
<feature type="region of interest" description="Disordered" evidence="7">
    <location>
        <begin position="372"/>
        <end position="435"/>
    </location>
</feature>
<feature type="compositionally biased region" description="Low complexity" evidence="7">
    <location>
        <begin position="384"/>
        <end position="405"/>
    </location>
</feature>
<evidence type="ECO:0000259" key="9">
    <source>
        <dbReference type="Pfam" id="PF12214"/>
    </source>
</evidence>
<feature type="compositionally biased region" description="Basic and acidic residues" evidence="7">
    <location>
        <begin position="249"/>
        <end position="271"/>
    </location>
</feature>
<evidence type="ECO:0008006" key="11">
    <source>
        <dbReference type="Google" id="ProtNLM"/>
    </source>
</evidence>
<feature type="compositionally biased region" description="Polar residues" evidence="7">
    <location>
        <begin position="966"/>
        <end position="975"/>
    </location>
</feature>
<keyword evidence="5" id="KW-0206">Cytoskeleton</keyword>
<dbReference type="GO" id="GO:0060236">
    <property type="term" value="P:regulation of mitotic spindle organization"/>
    <property type="evidence" value="ECO:0007669"/>
    <property type="project" value="InterPro"/>
</dbReference>
<keyword evidence="4" id="KW-0963">Cytoplasm</keyword>
<reference evidence="10" key="1">
    <citation type="submission" date="2021-01" db="EMBL/GenBank/DDBJ databases">
        <authorList>
            <person name="Corre E."/>
            <person name="Pelletier E."/>
            <person name="Niang G."/>
            <person name="Scheremetjew M."/>
            <person name="Finn R."/>
            <person name="Kale V."/>
            <person name="Holt S."/>
            <person name="Cochrane G."/>
            <person name="Meng A."/>
            <person name="Brown T."/>
            <person name="Cohen L."/>
        </authorList>
    </citation>
    <scope>NUCLEOTIDE SEQUENCE</scope>
    <source>
        <strain evidence="10">B650</strain>
    </source>
</reference>
<dbReference type="GO" id="GO:0005874">
    <property type="term" value="C:microtubule"/>
    <property type="evidence" value="ECO:0007669"/>
    <property type="project" value="InterPro"/>
</dbReference>
<evidence type="ECO:0000256" key="6">
    <source>
        <dbReference type="ARBA" id="ARBA00023242"/>
    </source>
</evidence>
<feature type="region of interest" description="Disordered" evidence="7">
    <location>
        <begin position="744"/>
        <end position="772"/>
    </location>
</feature>
<accession>A0A7S2LJ97</accession>
<comment type="subcellular location">
    <subcellularLocation>
        <location evidence="2">Cytoplasm</location>
        <location evidence="2">Cytoskeleton</location>
        <location evidence="2">Spindle</location>
    </subcellularLocation>
    <subcellularLocation>
        <location evidence="1">Nucleus</location>
    </subcellularLocation>
</comment>
<dbReference type="Pfam" id="PF12214">
    <property type="entry name" value="TPX2_importin"/>
    <property type="match status" value="1"/>
</dbReference>
<feature type="region of interest" description="Disordered" evidence="7">
    <location>
        <begin position="564"/>
        <end position="588"/>
    </location>
</feature>
<feature type="region of interest" description="Disordered" evidence="7">
    <location>
        <begin position="830"/>
        <end position="854"/>
    </location>
</feature>
<dbReference type="PANTHER" id="PTHR14326">
    <property type="entry name" value="TARGETING PROTEIN FOR XKLP2"/>
    <property type="match status" value="1"/>
</dbReference>
<feature type="region of interest" description="Disordered" evidence="7">
    <location>
        <begin position="890"/>
        <end position="976"/>
    </location>
</feature>
<feature type="region of interest" description="Disordered" evidence="7">
    <location>
        <begin position="1"/>
        <end position="30"/>
    </location>
</feature>
<feature type="domain" description="TPX2 C-terminal" evidence="8">
    <location>
        <begin position="978"/>
        <end position="1042"/>
    </location>
</feature>
<evidence type="ECO:0000256" key="5">
    <source>
        <dbReference type="ARBA" id="ARBA00023212"/>
    </source>
</evidence>
<feature type="region of interest" description="Disordered" evidence="7">
    <location>
        <begin position="622"/>
        <end position="644"/>
    </location>
</feature>
<evidence type="ECO:0000256" key="3">
    <source>
        <dbReference type="ARBA" id="ARBA00005885"/>
    </source>
</evidence>
<dbReference type="GO" id="GO:0005634">
    <property type="term" value="C:nucleus"/>
    <property type="evidence" value="ECO:0007669"/>
    <property type="project" value="UniProtKB-SubCell"/>
</dbReference>
<dbReference type="InterPro" id="IPR009675">
    <property type="entry name" value="TPX2_fam"/>
</dbReference>
<proteinExistence type="inferred from homology"/>
<feature type="region of interest" description="Disordered" evidence="7">
    <location>
        <begin position="52"/>
        <end position="83"/>
    </location>
</feature>
<feature type="compositionally biased region" description="Basic and acidic residues" evidence="7">
    <location>
        <begin position="408"/>
        <end position="420"/>
    </location>
</feature>
<dbReference type="InterPro" id="IPR027330">
    <property type="entry name" value="TPX2_central_dom"/>
</dbReference>
<feature type="region of interest" description="Disordered" evidence="7">
    <location>
        <begin position="223"/>
        <end position="359"/>
    </location>
</feature>
<dbReference type="AlphaFoldDB" id="A0A7S2LJ97"/>
<protein>
    <recommendedName>
        <fullName evidence="11">TPX2 C-terminal domain-containing protein</fullName>
    </recommendedName>
</protein>
<gene>
    <name evidence="10" type="ORF">LDAN0321_LOCUS18409</name>
</gene>
<feature type="compositionally biased region" description="Polar residues" evidence="7">
    <location>
        <begin position="422"/>
        <end position="435"/>
    </location>
</feature>
<evidence type="ECO:0000259" key="8">
    <source>
        <dbReference type="Pfam" id="PF06886"/>
    </source>
</evidence>
<feature type="compositionally biased region" description="Polar residues" evidence="7">
    <location>
        <begin position="564"/>
        <end position="576"/>
    </location>
</feature>
<dbReference type="InterPro" id="IPR027329">
    <property type="entry name" value="TPX2_C"/>
</dbReference>
<keyword evidence="6" id="KW-0539">Nucleus</keyword>
<evidence type="ECO:0000256" key="4">
    <source>
        <dbReference type="ARBA" id="ARBA00022490"/>
    </source>
</evidence>
<feature type="compositionally biased region" description="Low complexity" evidence="7">
    <location>
        <begin position="69"/>
        <end position="83"/>
    </location>
</feature>
<dbReference type="Pfam" id="PF06886">
    <property type="entry name" value="TPX2"/>
    <property type="match status" value="1"/>
</dbReference>